<dbReference type="SUPFAM" id="SSF51735">
    <property type="entry name" value="NAD(P)-binding Rossmann-fold domains"/>
    <property type="match status" value="1"/>
</dbReference>
<dbReference type="Pfam" id="PF00326">
    <property type="entry name" value="Peptidase_S9"/>
    <property type="match status" value="1"/>
</dbReference>
<dbReference type="PRINTS" id="PR00081">
    <property type="entry name" value="GDHRDH"/>
</dbReference>
<dbReference type="InterPro" id="IPR002347">
    <property type="entry name" value="SDR_fam"/>
</dbReference>
<dbReference type="Pfam" id="PF00106">
    <property type="entry name" value="adh_short"/>
    <property type="match status" value="1"/>
</dbReference>
<name>A0ABU0TRN3_MICTR</name>
<evidence type="ECO:0000256" key="1">
    <source>
        <dbReference type="ARBA" id="ARBA00022801"/>
    </source>
</evidence>
<dbReference type="EMBL" id="JAUTBF010000001">
    <property type="protein sequence ID" value="MDQ1122311.1"/>
    <property type="molecule type" value="Genomic_DNA"/>
</dbReference>
<evidence type="ECO:0000313" key="6">
    <source>
        <dbReference type="Proteomes" id="UP001226691"/>
    </source>
</evidence>
<feature type="domain" description="Peptidase S9 prolyl oligopeptidase catalytic" evidence="4">
    <location>
        <begin position="704"/>
        <end position="909"/>
    </location>
</feature>
<accession>A0ABU0TRN3</accession>
<keyword evidence="5" id="KW-0645">Protease</keyword>
<dbReference type="SUPFAM" id="SSF82171">
    <property type="entry name" value="DPP6 N-terminal domain-like"/>
    <property type="match status" value="1"/>
</dbReference>
<dbReference type="Gene3D" id="3.40.50.720">
    <property type="entry name" value="NAD(P)-binding Rossmann-like Domain"/>
    <property type="match status" value="1"/>
</dbReference>
<dbReference type="NCBIfam" id="NF005868">
    <property type="entry name" value="PRK07806.1"/>
    <property type="match status" value="1"/>
</dbReference>
<dbReference type="InterPro" id="IPR011042">
    <property type="entry name" value="6-blade_b-propeller_TolB-like"/>
</dbReference>
<dbReference type="InterPro" id="IPR011659">
    <property type="entry name" value="WD40"/>
</dbReference>
<comment type="caution">
    <text evidence="5">The sequence shown here is derived from an EMBL/GenBank/DDBJ whole genome shotgun (WGS) entry which is preliminary data.</text>
</comment>
<evidence type="ECO:0000313" key="5">
    <source>
        <dbReference type="EMBL" id="MDQ1122311.1"/>
    </source>
</evidence>
<evidence type="ECO:0000259" key="4">
    <source>
        <dbReference type="Pfam" id="PF00326"/>
    </source>
</evidence>
<dbReference type="InterPro" id="IPR036291">
    <property type="entry name" value="NAD(P)-bd_dom_sf"/>
</dbReference>
<sequence length="912" mass="98160">MSQTLPSGSLSGKTALVTGSSRGIGADTVRYFAEAGANVVINFRNKAPRAEKLAAQLRGLGVEALVVGADLTDPASVQAMFDEVQRTFGGLDILVLNASGGMESGMAEDYALLLNRDAQVNVLETALPLLNADARVVFVTSHQAHFIRTTPTMPEYEPVALSKRAGEDALRERIPALEERGIGFTVVSGDMIEGTITATLLERANPGAIARAPRGRRQALQRRGVRRRSRPCRGRPRAGRQHPTRRRHGLVRRRVSMRPIDIEALVSVGRPALSSDGAFAVFATSRPDLAADRGVGQLWRVDLPGGAPRRLTRGVADRSPRLSPDDRTVAFLRADERGRAQVFVAPATGGEPVQVTDQPGGVTDLAWSPDGIRIAFSARVPEQGRYGTVEGRDAAAEPPRRITGIRWHANGLGYLDRPSHLFVVDAPSTDAEPFYAPAPALDAPEKRVVAAEPTRLTDGDTSWSGVVWTTDGNELLSVPDVIETDRRDLRDRVIAIAVDGGAQREVLGTATDLSISEVAVAPDGTLFLLANDVGPGGMDFVAPGVALYVLDAEGPRRLTDAGTVDLGEVGSHVSFDGADILVQDRTRGRVRLLRVTRGGEVTEVLGGDLEVNGHAVRHGRVVASVASPESFGELVLVEGREVRALTDFGASVRERGVVVPVEHEITGRDGYPVHGWVATPAGEGPFPVILQIHGGPYASYGVHVFDETQVLVDAGYAVVYSNPRGSAGYGREHGRSIRQRMGTLDFFDVMDFFDGVVAADPRLDGDRVGVMGGSYGGYMTAWVIAHDHRFAGAIVERGFLDPTAFPGSSDIGSFFGQEYVGTDPALVASQSPMAVVDQVRTPTLVLHSELDFRCPLEQATRYYAALKQQGTEAEMLIFPGEDHELTRGGRPQHRVQRFDAVLEWWRRHLPTA</sequence>
<reference evidence="5 6" key="1">
    <citation type="submission" date="2023-07" db="EMBL/GenBank/DDBJ databases">
        <title>Functional and genomic diversity of the sorghum phyllosphere microbiome.</title>
        <authorList>
            <person name="Shade A."/>
        </authorList>
    </citation>
    <scope>NUCLEOTIDE SEQUENCE [LARGE SCALE GENOMIC DNA]</scope>
    <source>
        <strain evidence="5 6">SORGH_AS_1207</strain>
    </source>
</reference>
<dbReference type="GO" id="GO:0004177">
    <property type="term" value="F:aminopeptidase activity"/>
    <property type="evidence" value="ECO:0007669"/>
    <property type="project" value="UniProtKB-KW"/>
</dbReference>
<keyword evidence="2" id="KW-0720">Serine protease</keyword>
<dbReference type="PANTHER" id="PTHR42776">
    <property type="entry name" value="SERINE PEPTIDASE S9 FAMILY MEMBER"/>
    <property type="match status" value="1"/>
</dbReference>
<dbReference type="SUPFAM" id="SSF53474">
    <property type="entry name" value="alpha/beta-Hydrolases"/>
    <property type="match status" value="1"/>
</dbReference>
<dbReference type="InterPro" id="IPR029058">
    <property type="entry name" value="AB_hydrolase_fold"/>
</dbReference>
<gene>
    <name evidence="5" type="ORF">QE412_000884</name>
</gene>
<dbReference type="Pfam" id="PF07676">
    <property type="entry name" value="PD40"/>
    <property type="match status" value="2"/>
</dbReference>
<organism evidence="5 6">
    <name type="scientific">Microbacterium trichothecenolyticum</name>
    <name type="common">Aureobacterium trichothecenolyticum</name>
    <dbReference type="NCBI Taxonomy" id="69370"/>
    <lineage>
        <taxon>Bacteria</taxon>
        <taxon>Bacillati</taxon>
        <taxon>Actinomycetota</taxon>
        <taxon>Actinomycetes</taxon>
        <taxon>Micrococcales</taxon>
        <taxon>Microbacteriaceae</taxon>
        <taxon>Microbacterium</taxon>
    </lineage>
</organism>
<feature type="region of interest" description="Disordered" evidence="3">
    <location>
        <begin position="209"/>
        <end position="248"/>
    </location>
</feature>
<keyword evidence="6" id="KW-1185">Reference proteome</keyword>
<evidence type="ECO:0000256" key="3">
    <source>
        <dbReference type="SAM" id="MobiDB-lite"/>
    </source>
</evidence>
<dbReference type="Gene3D" id="3.40.50.1820">
    <property type="entry name" value="alpha/beta hydrolase"/>
    <property type="match status" value="1"/>
</dbReference>
<keyword evidence="5" id="KW-0031">Aminopeptidase</keyword>
<protein>
    <submittedName>
        <fullName evidence="5">Dipeptidyl aminopeptidase/acylaminoacyl peptidase/NAD(P)-dependent dehydrogenase (Short-subunit alcohol dehydrogenase family)</fullName>
    </submittedName>
</protein>
<proteinExistence type="predicted"/>
<dbReference type="Proteomes" id="UP001226691">
    <property type="component" value="Unassembled WGS sequence"/>
</dbReference>
<feature type="compositionally biased region" description="Basic residues" evidence="3">
    <location>
        <begin position="213"/>
        <end position="248"/>
    </location>
</feature>
<dbReference type="Gene3D" id="2.120.10.30">
    <property type="entry name" value="TolB, C-terminal domain"/>
    <property type="match status" value="2"/>
</dbReference>
<dbReference type="PANTHER" id="PTHR42776:SF27">
    <property type="entry name" value="DIPEPTIDYL PEPTIDASE FAMILY MEMBER 6"/>
    <property type="match status" value="1"/>
</dbReference>
<dbReference type="InterPro" id="IPR001375">
    <property type="entry name" value="Peptidase_S9_cat"/>
</dbReference>
<keyword evidence="1" id="KW-0378">Hydrolase</keyword>
<evidence type="ECO:0000256" key="2">
    <source>
        <dbReference type="ARBA" id="ARBA00022825"/>
    </source>
</evidence>